<evidence type="ECO:0000313" key="12">
    <source>
        <dbReference type="Proteomes" id="UP000183868"/>
    </source>
</evidence>
<feature type="transmembrane region" description="Helical" evidence="7">
    <location>
        <begin position="59"/>
        <end position="83"/>
    </location>
</feature>
<evidence type="ECO:0000313" key="10">
    <source>
        <dbReference type="EMBL" id="EHO42196.1"/>
    </source>
</evidence>
<dbReference type="SUPFAM" id="SSF47384">
    <property type="entry name" value="Homodimeric domain of signal transducing histidine kinase"/>
    <property type="match status" value="1"/>
</dbReference>
<dbReference type="RefSeq" id="WP_006929464.1">
    <property type="nucleotide sequence ID" value="NZ_CM001402.1"/>
</dbReference>
<dbReference type="InParanoid" id="H1XP81"/>
<dbReference type="InterPro" id="IPR004358">
    <property type="entry name" value="Sig_transdc_His_kin-like_C"/>
</dbReference>
<dbReference type="eggNOG" id="COG2205">
    <property type="taxonomic scope" value="Bacteria"/>
</dbReference>
<dbReference type="OrthoDB" id="9804645at2"/>
<dbReference type="PRINTS" id="PR00344">
    <property type="entry name" value="BCTRLSENSOR"/>
</dbReference>
<reference evidence="10 11" key="1">
    <citation type="submission" date="2011-09" db="EMBL/GenBank/DDBJ databases">
        <title>The permanent draft genome of Caldithrix abyssi DSM 13497.</title>
        <authorList>
            <consortium name="US DOE Joint Genome Institute (JGI-PGF)"/>
            <person name="Lucas S."/>
            <person name="Han J."/>
            <person name="Lapidus A."/>
            <person name="Bruce D."/>
            <person name="Goodwin L."/>
            <person name="Pitluck S."/>
            <person name="Peters L."/>
            <person name="Kyrpides N."/>
            <person name="Mavromatis K."/>
            <person name="Ivanova N."/>
            <person name="Mikhailova N."/>
            <person name="Chertkov O."/>
            <person name="Detter J.C."/>
            <person name="Tapia R."/>
            <person name="Han C."/>
            <person name="Land M."/>
            <person name="Hauser L."/>
            <person name="Markowitz V."/>
            <person name="Cheng J.-F."/>
            <person name="Hugenholtz P."/>
            <person name="Woyke T."/>
            <person name="Wu D."/>
            <person name="Spring S."/>
            <person name="Brambilla E."/>
            <person name="Klenk H.-P."/>
            <person name="Eisen J.A."/>
        </authorList>
    </citation>
    <scope>NUCLEOTIDE SEQUENCE [LARGE SCALE GENOMIC DNA]</scope>
    <source>
        <strain evidence="10 11">DSM 13497</strain>
    </source>
</reference>
<reference evidence="9 12" key="2">
    <citation type="submission" date="2016-11" db="EMBL/GenBank/DDBJ databases">
        <title>Genomic analysis of Caldithrix abyssi and proposal of a novel bacterial phylum Caldithrichaeota.</title>
        <authorList>
            <person name="Kublanov I."/>
            <person name="Sigalova O."/>
            <person name="Gavrilov S."/>
            <person name="Lebedinsky A."/>
            <person name="Ivanova N."/>
            <person name="Daum C."/>
            <person name="Reddy T."/>
            <person name="Klenk H.P."/>
            <person name="Goker M."/>
            <person name="Reva O."/>
            <person name="Miroshnichenko M."/>
            <person name="Kyprides N."/>
            <person name="Woyke T."/>
            <person name="Gelfand M."/>
        </authorList>
    </citation>
    <scope>NUCLEOTIDE SEQUENCE [LARGE SCALE GENOMIC DNA]</scope>
    <source>
        <strain evidence="9 12">LF13</strain>
    </source>
</reference>
<dbReference type="GO" id="GO:0016036">
    <property type="term" value="P:cellular response to phosphate starvation"/>
    <property type="evidence" value="ECO:0007669"/>
    <property type="project" value="TreeGrafter"/>
</dbReference>
<evidence type="ECO:0000259" key="8">
    <source>
        <dbReference type="PROSITE" id="PS50109"/>
    </source>
</evidence>
<dbReference type="FunCoup" id="H1XP81">
    <property type="interactions" value="562"/>
</dbReference>
<dbReference type="Gene3D" id="3.30.565.10">
    <property type="entry name" value="Histidine kinase-like ATPase, C-terminal domain"/>
    <property type="match status" value="1"/>
</dbReference>
<dbReference type="STRING" id="880073.Cabys_1418"/>
<dbReference type="PANTHER" id="PTHR45453:SF1">
    <property type="entry name" value="PHOSPHATE REGULON SENSOR PROTEIN PHOR"/>
    <property type="match status" value="1"/>
</dbReference>
<evidence type="ECO:0000313" key="9">
    <source>
        <dbReference type="EMBL" id="APF18167.1"/>
    </source>
</evidence>
<keyword evidence="4" id="KW-0808">Transferase</keyword>
<dbReference type="KEGG" id="caby:Cabys_1418"/>
<dbReference type="Pfam" id="PF00512">
    <property type="entry name" value="HisKA"/>
    <property type="match status" value="1"/>
</dbReference>
<dbReference type="InterPro" id="IPR036890">
    <property type="entry name" value="HATPase_C_sf"/>
</dbReference>
<dbReference type="Proteomes" id="UP000004671">
    <property type="component" value="Chromosome"/>
</dbReference>
<dbReference type="Proteomes" id="UP000183868">
    <property type="component" value="Chromosome"/>
</dbReference>
<dbReference type="Gene3D" id="1.10.287.130">
    <property type="match status" value="1"/>
</dbReference>
<dbReference type="EMBL" id="CP018099">
    <property type="protein sequence ID" value="APF18167.1"/>
    <property type="molecule type" value="Genomic_DNA"/>
</dbReference>
<dbReference type="PROSITE" id="PS50109">
    <property type="entry name" value="HIS_KIN"/>
    <property type="match status" value="1"/>
</dbReference>
<dbReference type="GO" id="GO:0005886">
    <property type="term" value="C:plasma membrane"/>
    <property type="evidence" value="ECO:0007669"/>
    <property type="project" value="TreeGrafter"/>
</dbReference>
<gene>
    <name evidence="9" type="ORF">Cabys_1418</name>
    <name evidence="10" type="ORF">Calab_2586</name>
</gene>
<sequence length="334" mass="39077">MKRRANYIHPLLIFIAMQIIWLSLLALWIYWYVSNYKLVQEFGAKYLPDFFQSTTRVQFFTLIFGLILFIILLAGMYFVFIFLTKQININLLYETFIANFTHELKSPLASIQLYLETMSRRKIDAKTQKEFLGRMLQDTQRLKRVIDAILDISQIEQRKKMFNRELVSVKDTFPQLIKSSQQQFKIPDENIRLKVECDGFVKIDRDAFQIVFSNLVDNAIKYSAGNLQIDIRIFKQGKNLIIEFSDHGIGIHKEDQKQIFQKFFRVSRSHLPDIRGTGLGLYHVREIIRGHEGKITVFSPGIGKGTTFTIALPLINIKDREPTFRLAKKKGLLK</sequence>
<evidence type="ECO:0000256" key="3">
    <source>
        <dbReference type="ARBA" id="ARBA00022553"/>
    </source>
</evidence>
<keyword evidence="5 10" id="KW-0418">Kinase</keyword>
<dbReference type="InterPro" id="IPR050351">
    <property type="entry name" value="BphY/WalK/GraS-like"/>
</dbReference>
<feature type="domain" description="Histidine kinase" evidence="8">
    <location>
        <begin position="99"/>
        <end position="316"/>
    </location>
</feature>
<dbReference type="SMART" id="SM00387">
    <property type="entry name" value="HATPase_c"/>
    <property type="match status" value="1"/>
</dbReference>
<dbReference type="SMART" id="SM00388">
    <property type="entry name" value="HisKA"/>
    <property type="match status" value="1"/>
</dbReference>
<dbReference type="HOGENOM" id="CLU_000445_89_3_0"/>
<dbReference type="InterPro" id="IPR003661">
    <property type="entry name" value="HisK_dim/P_dom"/>
</dbReference>
<keyword evidence="11" id="KW-1185">Reference proteome</keyword>
<evidence type="ECO:0000313" key="11">
    <source>
        <dbReference type="Proteomes" id="UP000004671"/>
    </source>
</evidence>
<comment type="catalytic activity">
    <reaction evidence="1">
        <text>ATP + protein L-histidine = ADP + protein N-phospho-L-histidine.</text>
        <dbReference type="EC" id="2.7.13.3"/>
    </reaction>
</comment>
<evidence type="ECO:0000256" key="6">
    <source>
        <dbReference type="ARBA" id="ARBA00023012"/>
    </source>
</evidence>
<dbReference type="GO" id="GO:0000155">
    <property type="term" value="F:phosphorelay sensor kinase activity"/>
    <property type="evidence" value="ECO:0007669"/>
    <property type="project" value="InterPro"/>
</dbReference>
<evidence type="ECO:0000256" key="2">
    <source>
        <dbReference type="ARBA" id="ARBA00012438"/>
    </source>
</evidence>
<accession>H1XP81</accession>
<dbReference type="InterPro" id="IPR036097">
    <property type="entry name" value="HisK_dim/P_sf"/>
</dbReference>
<dbReference type="InterPro" id="IPR003594">
    <property type="entry name" value="HATPase_dom"/>
</dbReference>
<dbReference type="GO" id="GO:0004721">
    <property type="term" value="F:phosphoprotein phosphatase activity"/>
    <property type="evidence" value="ECO:0007669"/>
    <property type="project" value="TreeGrafter"/>
</dbReference>
<dbReference type="InterPro" id="IPR005467">
    <property type="entry name" value="His_kinase_dom"/>
</dbReference>
<evidence type="ECO:0000256" key="5">
    <source>
        <dbReference type="ARBA" id="ARBA00022777"/>
    </source>
</evidence>
<keyword evidence="7" id="KW-0812">Transmembrane</keyword>
<protein>
    <recommendedName>
        <fullName evidence="2">histidine kinase</fullName>
        <ecNumber evidence="2">2.7.13.3</ecNumber>
    </recommendedName>
</protein>
<keyword evidence="6" id="KW-0902">Two-component regulatory system</keyword>
<keyword evidence="7" id="KW-1133">Transmembrane helix</keyword>
<feature type="transmembrane region" description="Helical" evidence="7">
    <location>
        <begin position="12"/>
        <end position="33"/>
    </location>
</feature>
<dbReference type="AlphaFoldDB" id="H1XP81"/>
<dbReference type="Pfam" id="PF02518">
    <property type="entry name" value="HATPase_c"/>
    <property type="match status" value="1"/>
</dbReference>
<name>H1XP81_CALAY</name>
<keyword evidence="3" id="KW-0597">Phosphoprotein</keyword>
<dbReference type="PaxDb" id="880073-Calab_2586"/>
<dbReference type="EMBL" id="CM001402">
    <property type="protein sequence ID" value="EHO42196.1"/>
    <property type="molecule type" value="Genomic_DNA"/>
</dbReference>
<keyword evidence="7" id="KW-0472">Membrane</keyword>
<proteinExistence type="predicted"/>
<dbReference type="CDD" id="cd00082">
    <property type="entry name" value="HisKA"/>
    <property type="match status" value="1"/>
</dbReference>
<evidence type="ECO:0000256" key="7">
    <source>
        <dbReference type="SAM" id="Phobius"/>
    </source>
</evidence>
<dbReference type="FunFam" id="3.30.565.10:FF:000006">
    <property type="entry name" value="Sensor histidine kinase WalK"/>
    <property type="match status" value="1"/>
</dbReference>
<dbReference type="EC" id="2.7.13.3" evidence="2"/>
<dbReference type="SUPFAM" id="SSF55874">
    <property type="entry name" value="ATPase domain of HSP90 chaperone/DNA topoisomerase II/histidine kinase"/>
    <property type="match status" value="1"/>
</dbReference>
<organism evidence="10 11">
    <name type="scientific">Caldithrix abyssi DSM 13497</name>
    <dbReference type="NCBI Taxonomy" id="880073"/>
    <lineage>
        <taxon>Bacteria</taxon>
        <taxon>Pseudomonadati</taxon>
        <taxon>Calditrichota</taxon>
        <taxon>Calditrichia</taxon>
        <taxon>Calditrichales</taxon>
        <taxon>Calditrichaceae</taxon>
        <taxon>Caldithrix</taxon>
    </lineage>
</organism>
<evidence type="ECO:0000256" key="1">
    <source>
        <dbReference type="ARBA" id="ARBA00000085"/>
    </source>
</evidence>
<dbReference type="PANTHER" id="PTHR45453">
    <property type="entry name" value="PHOSPHATE REGULON SENSOR PROTEIN PHOR"/>
    <property type="match status" value="1"/>
</dbReference>
<evidence type="ECO:0000256" key="4">
    <source>
        <dbReference type="ARBA" id="ARBA00022679"/>
    </source>
</evidence>